<evidence type="ECO:0000256" key="2">
    <source>
        <dbReference type="ARBA" id="ARBA00022840"/>
    </source>
</evidence>
<comment type="caution">
    <text evidence="4">The sequence shown here is derived from an EMBL/GenBank/DDBJ whole genome shotgun (WGS) entry which is preliminary data.</text>
</comment>
<name>A0A480AH73_9BURK</name>
<dbReference type="SUPFAM" id="SSF52540">
    <property type="entry name" value="P-loop containing nucleoside triphosphate hydrolases"/>
    <property type="match status" value="1"/>
</dbReference>
<organism evidence="4 5">
    <name type="scientific">Pseudaquabacterium pictum</name>
    <dbReference type="NCBI Taxonomy" id="2315236"/>
    <lineage>
        <taxon>Bacteria</taxon>
        <taxon>Pseudomonadati</taxon>
        <taxon>Pseudomonadota</taxon>
        <taxon>Betaproteobacteria</taxon>
        <taxon>Burkholderiales</taxon>
        <taxon>Sphaerotilaceae</taxon>
        <taxon>Pseudaquabacterium</taxon>
    </lineage>
</organism>
<dbReference type="AlphaFoldDB" id="A0A480AH73"/>
<dbReference type="GO" id="GO:0004016">
    <property type="term" value="F:adenylate cyclase activity"/>
    <property type="evidence" value="ECO:0007669"/>
    <property type="project" value="UniProtKB-ARBA"/>
</dbReference>
<dbReference type="GO" id="GO:0005737">
    <property type="term" value="C:cytoplasm"/>
    <property type="evidence" value="ECO:0007669"/>
    <property type="project" value="TreeGrafter"/>
</dbReference>
<dbReference type="Proteomes" id="UP000301751">
    <property type="component" value="Unassembled WGS sequence"/>
</dbReference>
<protein>
    <recommendedName>
        <fullName evidence="3">Guanylate cyclase domain-containing protein</fullName>
    </recommendedName>
</protein>
<evidence type="ECO:0000313" key="4">
    <source>
        <dbReference type="EMBL" id="GCL60981.1"/>
    </source>
</evidence>
<proteinExistence type="predicted"/>
<dbReference type="PROSITE" id="PS50125">
    <property type="entry name" value="GUANYLATE_CYCLASE_2"/>
    <property type="match status" value="1"/>
</dbReference>
<dbReference type="SUPFAM" id="SSF48452">
    <property type="entry name" value="TPR-like"/>
    <property type="match status" value="1"/>
</dbReference>
<evidence type="ECO:0000259" key="3">
    <source>
        <dbReference type="PROSITE" id="PS50125"/>
    </source>
</evidence>
<sequence length="987" mass="104323">MEPEDYRALLQALRAIWHEVAQALQARVVLTQGDGALIAFGIPLAGEQDGRHAVDAALRVHARVAALRPAGVPAARLPLRMHSAVHAGTLLLAAGDIEQGVFDLSGGVLNTTVQLVRTARPGEVLATSAALGPNAMFFELGDPPPAALAVLQGGVATWHAAAPPPVQSVLGRSSAARRFDATARRGLTPFIGRGMLHGRLLAFLQQAVPTDGRCLVLQGTAGLGKTRLLEEVLAEAEAGDNAPLLLRGSCESDLGAEVLQPFLQMLRSWLAARADLPLAPSLPADDAAALRAVAGAPAASALPGDLAGGAVGLLQRAFVALARQQPCVLVIDDWQWADDASRQLLQGLLGQVDGPRLLLAARPREGGAPWLADVAHADLQPFTPAETDAAVQRLLPRPDPFLIARIHDDAGGVPLFIEELCHSVSADHLLTAIGGRGGSQGWLATLVVARLQRLPDDQAAVVRAAAVVGNLVPLHWLAVACGGLPAPALLQALADADFLRPEAGGRALRFKHGITRDAVYESIGRDARVALHRRLQDAMQREAGEAGSDGLEALARHSHGAADWAAATLHAEQAGDRAMGMFALDSARRMYLAAMTALERQGALEGDAARRWCLLSNKLGMTCIFDTLALPDALQLFRRAVDLADALGDAGVRARADYWMGYLCYGHGHPRQAEAHCRRGLQLAGLAGDARLAAQLRATLGQVLAALGRYDDAMGLMSDALVAKRGSVRAGSNLAIGSAFTLACQASVLGDRGRFAQAHAAFDEAHALVGDSAHPVANSVRSWAVMVLLWQGRWDDAQAVADESIWLAQRSSALLQMTIARAAKGCALWMRDQADDGFAMIEEAVQWMAQRQVHFYTTLYHGWLVEALVDQGQAALARRSAARLFARARAGELLGLAGGCRALALADAAAGDARRAWRRMALADSVALRRGSQREQALNRLCSARLHAALGDAGAAARDGAAACTDLLSLEMHWHAGAAQRWLQAMR</sequence>
<evidence type="ECO:0000313" key="5">
    <source>
        <dbReference type="Proteomes" id="UP000301751"/>
    </source>
</evidence>
<dbReference type="SUPFAM" id="SSF55073">
    <property type="entry name" value="Nucleotide cyclase"/>
    <property type="match status" value="1"/>
</dbReference>
<dbReference type="InterPro" id="IPR027417">
    <property type="entry name" value="P-loop_NTPase"/>
</dbReference>
<accession>A0A480AH73</accession>
<dbReference type="InterPro" id="IPR001054">
    <property type="entry name" value="A/G_cyclase"/>
</dbReference>
<evidence type="ECO:0000256" key="1">
    <source>
        <dbReference type="ARBA" id="ARBA00022741"/>
    </source>
</evidence>
<dbReference type="EMBL" id="BJCL01000001">
    <property type="protein sequence ID" value="GCL60981.1"/>
    <property type="molecule type" value="Genomic_DNA"/>
</dbReference>
<reference evidence="5" key="1">
    <citation type="submission" date="2019-03" db="EMBL/GenBank/DDBJ databases">
        <title>Aquabacterium pictum sp.nov., the first bacteriochlorophyll a-containing freshwater bacterium in the genus Aquabacterium of the class Betaproteobacteria.</title>
        <authorList>
            <person name="Hirose S."/>
            <person name="Tank M."/>
            <person name="Hara E."/>
            <person name="Tamaki H."/>
            <person name="Takaichi S."/>
            <person name="Haruta S."/>
            <person name="Hanada S."/>
        </authorList>
    </citation>
    <scope>NUCLEOTIDE SEQUENCE [LARGE SCALE GENOMIC DNA]</scope>
    <source>
        <strain evidence="5">W35</strain>
    </source>
</reference>
<dbReference type="Gene3D" id="3.30.70.1230">
    <property type="entry name" value="Nucleotide cyclase"/>
    <property type="match status" value="1"/>
</dbReference>
<dbReference type="PANTHER" id="PTHR16305">
    <property type="entry name" value="TESTICULAR SOLUBLE ADENYLYL CYCLASE"/>
    <property type="match status" value="1"/>
</dbReference>
<keyword evidence="1" id="KW-0547">Nucleotide-binding</keyword>
<dbReference type="CDD" id="cd07302">
    <property type="entry name" value="CHD"/>
    <property type="match status" value="1"/>
</dbReference>
<dbReference type="Pfam" id="PF13191">
    <property type="entry name" value="AAA_16"/>
    <property type="match status" value="1"/>
</dbReference>
<feature type="domain" description="Guanylate cyclase" evidence="3">
    <location>
        <begin position="1"/>
        <end position="116"/>
    </location>
</feature>
<dbReference type="GO" id="GO:0009190">
    <property type="term" value="P:cyclic nucleotide biosynthetic process"/>
    <property type="evidence" value="ECO:0007669"/>
    <property type="project" value="InterPro"/>
</dbReference>
<keyword evidence="2" id="KW-0067">ATP-binding</keyword>
<gene>
    <name evidence="4" type="ORF">AQPW35_00620</name>
</gene>
<dbReference type="GO" id="GO:0035556">
    <property type="term" value="P:intracellular signal transduction"/>
    <property type="evidence" value="ECO:0007669"/>
    <property type="project" value="InterPro"/>
</dbReference>
<dbReference type="InterPro" id="IPR041664">
    <property type="entry name" value="AAA_16"/>
</dbReference>
<dbReference type="InterPro" id="IPR029787">
    <property type="entry name" value="Nucleotide_cyclase"/>
</dbReference>
<dbReference type="Gene3D" id="1.25.40.10">
    <property type="entry name" value="Tetratricopeptide repeat domain"/>
    <property type="match status" value="1"/>
</dbReference>
<dbReference type="InterPro" id="IPR011990">
    <property type="entry name" value="TPR-like_helical_dom_sf"/>
</dbReference>
<dbReference type="PANTHER" id="PTHR16305:SF28">
    <property type="entry name" value="GUANYLATE CYCLASE DOMAIN-CONTAINING PROTEIN"/>
    <property type="match status" value="1"/>
</dbReference>
<keyword evidence="5" id="KW-1185">Reference proteome</keyword>
<dbReference type="GO" id="GO:0005524">
    <property type="term" value="F:ATP binding"/>
    <property type="evidence" value="ECO:0007669"/>
    <property type="project" value="UniProtKB-KW"/>
</dbReference>